<accession>A0A397VAA8</accession>
<reference evidence="4 5" key="1">
    <citation type="submission" date="2018-06" db="EMBL/GenBank/DDBJ databases">
        <title>Comparative genomics reveals the genomic features of Rhizophagus irregularis, R. cerebriforme, R. diaphanum and Gigaspora rosea, and their symbiotic lifestyle signature.</title>
        <authorList>
            <person name="Morin E."/>
            <person name="San Clemente H."/>
            <person name="Chen E.C.H."/>
            <person name="De La Providencia I."/>
            <person name="Hainaut M."/>
            <person name="Kuo A."/>
            <person name="Kohler A."/>
            <person name="Murat C."/>
            <person name="Tang N."/>
            <person name="Roy S."/>
            <person name="Loubradou J."/>
            <person name="Henrissat B."/>
            <person name="Grigoriev I.V."/>
            <person name="Corradi N."/>
            <person name="Roux C."/>
            <person name="Martin F.M."/>
        </authorList>
    </citation>
    <scope>NUCLEOTIDE SEQUENCE [LARGE SCALE GENOMIC DNA]</scope>
    <source>
        <strain evidence="4 5">DAOM 194757</strain>
    </source>
</reference>
<dbReference type="PROSITE" id="PS51767">
    <property type="entry name" value="PEPTIDASE_A1"/>
    <property type="match status" value="1"/>
</dbReference>
<evidence type="ECO:0000256" key="1">
    <source>
        <dbReference type="ARBA" id="ARBA00007447"/>
    </source>
</evidence>
<sequence>MAILFRLHIQLKLYYIFIIIFIIFCSYTSNAQITTPLQINLTFERSLMQWFFPIQFGTPSQTLNISIGTKSNLFWAISELCMIPNGKACNNRITNFFNTSLSNTITITNQEFTYKYINGSELVGVLANDTIIINNQTVEQITFGLPMNIKNGNNTIPDTITGQIGLIPYQNYILNKFANNIVGIALSMHSNDKADVGSGGSITIGGLNSAYLKDNDENNVVYQPLSQFTETMVNVTNIYINNKPINLSGPIWFNNEIQSIQLDDNSANIIANLLPGGSYSNGTAIVDCDISPIFDLSFEIANRKWRLPSSVIPNDAIDGTNKCESIITGSANNGSWIFGSAFITNFYMVFDQSKSQLGIASRNDIHYGPVEIGVQFPLGITSDHICLTIIDQEGTSQAFSLDNDLDSDGFYYLGYDYPAYEGSVYNIDFYSGPPINKYNCSGYHLIKTPPLTGNVATNPWKISLDDYSVGMKVKVPSGTKCMDLMVYYMDTTITQILTFNIDELDNEGYYHVENFVAYEGSKYGFYATDNSTTTPIGGPGASGCTANLLGEIEQIFADFTNDPWAINF</sequence>
<organism evidence="4 5">
    <name type="scientific">Gigaspora rosea</name>
    <dbReference type="NCBI Taxonomy" id="44941"/>
    <lineage>
        <taxon>Eukaryota</taxon>
        <taxon>Fungi</taxon>
        <taxon>Fungi incertae sedis</taxon>
        <taxon>Mucoromycota</taxon>
        <taxon>Glomeromycotina</taxon>
        <taxon>Glomeromycetes</taxon>
        <taxon>Diversisporales</taxon>
        <taxon>Gigasporaceae</taxon>
        <taxon>Gigaspora</taxon>
    </lineage>
</organism>
<dbReference type="OrthoDB" id="771136at2759"/>
<dbReference type="PANTHER" id="PTHR47966:SF51">
    <property type="entry name" value="BETA-SITE APP-CLEAVING ENZYME, ISOFORM A-RELATED"/>
    <property type="match status" value="1"/>
</dbReference>
<evidence type="ECO:0000256" key="2">
    <source>
        <dbReference type="SAM" id="Phobius"/>
    </source>
</evidence>
<dbReference type="GO" id="GO:0004190">
    <property type="term" value="F:aspartic-type endopeptidase activity"/>
    <property type="evidence" value="ECO:0007669"/>
    <property type="project" value="InterPro"/>
</dbReference>
<comment type="similarity">
    <text evidence="1">Belongs to the peptidase A1 family.</text>
</comment>
<feature type="domain" description="Peptidase A1" evidence="3">
    <location>
        <begin position="50"/>
        <end position="360"/>
    </location>
</feature>
<evidence type="ECO:0000259" key="3">
    <source>
        <dbReference type="PROSITE" id="PS51767"/>
    </source>
</evidence>
<dbReference type="Gene3D" id="2.40.70.10">
    <property type="entry name" value="Acid Proteases"/>
    <property type="match status" value="2"/>
</dbReference>
<dbReference type="InterPro" id="IPR034164">
    <property type="entry name" value="Pepsin-like_dom"/>
</dbReference>
<comment type="caution">
    <text evidence="4">The sequence shown here is derived from an EMBL/GenBank/DDBJ whole genome shotgun (WGS) entry which is preliminary data.</text>
</comment>
<evidence type="ECO:0000313" key="4">
    <source>
        <dbReference type="EMBL" id="RIB16216.1"/>
    </source>
</evidence>
<dbReference type="Pfam" id="PF00026">
    <property type="entry name" value="Asp"/>
    <property type="match status" value="1"/>
</dbReference>
<dbReference type="InterPro" id="IPR001461">
    <property type="entry name" value="Aspartic_peptidase_A1"/>
</dbReference>
<dbReference type="PANTHER" id="PTHR47966">
    <property type="entry name" value="BETA-SITE APP-CLEAVING ENZYME, ISOFORM A-RELATED"/>
    <property type="match status" value="1"/>
</dbReference>
<keyword evidence="2" id="KW-0472">Membrane</keyword>
<keyword evidence="2" id="KW-1133">Transmembrane helix</keyword>
<dbReference type="EMBL" id="QKWP01000692">
    <property type="protein sequence ID" value="RIB16216.1"/>
    <property type="molecule type" value="Genomic_DNA"/>
</dbReference>
<dbReference type="GO" id="GO:0006508">
    <property type="term" value="P:proteolysis"/>
    <property type="evidence" value="ECO:0007669"/>
    <property type="project" value="InterPro"/>
</dbReference>
<dbReference type="InterPro" id="IPR033121">
    <property type="entry name" value="PEPTIDASE_A1"/>
</dbReference>
<evidence type="ECO:0000313" key="5">
    <source>
        <dbReference type="Proteomes" id="UP000266673"/>
    </source>
</evidence>
<dbReference type="AlphaFoldDB" id="A0A397VAA8"/>
<dbReference type="InterPro" id="IPR021109">
    <property type="entry name" value="Peptidase_aspartic_dom_sf"/>
</dbReference>
<dbReference type="CDD" id="cd05471">
    <property type="entry name" value="pepsin_like"/>
    <property type="match status" value="1"/>
</dbReference>
<keyword evidence="5" id="KW-1185">Reference proteome</keyword>
<dbReference type="PRINTS" id="PR00792">
    <property type="entry name" value="PEPSIN"/>
</dbReference>
<dbReference type="STRING" id="44941.A0A397VAA8"/>
<dbReference type="SUPFAM" id="SSF50630">
    <property type="entry name" value="Acid proteases"/>
    <property type="match status" value="1"/>
</dbReference>
<keyword evidence="2" id="KW-0812">Transmembrane</keyword>
<name>A0A397VAA8_9GLOM</name>
<feature type="transmembrane region" description="Helical" evidence="2">
    <location>
        <begin position="12"/>
        <end position="29"/>
    </location>
</feature>
<dbReference type="Proteomes" id="UP000266673">
    <property type="component" value="Unassembled WGS sequence"/>
</dbReference>
<gene>
    <name evidence="4" type="ORF">C2G38_2317165</name>
</gene>
<proteinExistence type="inferred from homology"/>
<protein>
    <submittedName>
        <fullName evidence="4">Aspartic peptidase domain-containing protein</fullName>
    </submittedName>
</protein>